<dbReference type="PANTHER" id="PTHR46401">
    <property type="entry name" value="GLYCOSYLTRANSFERASE WBBK-RELATED"/>
    <property type="match status" value="1"/>
</dbReference>
<dbReference type="Proteomes" id="UP000425960">
    <property type="component" value="Chromosome"/>
</dbReference>
<dbReference type="SUPFAM" id="SSF53756">
    <property type="entry name" value="UDP-Glycosyltransferase/glycogen phosphorylase"/>
    <property type="match status" value="1"/>
</dbReference>
<organism evidence="3 4">
    <name type="scientific">Desulfosarcina ovata subsp. sediminis</name>
    <dbReference type="NCBI Taxonomy" id="885957"/>
    <lineage>
        <taxon>Bacteria</taxon>
        <taxon>Pseudomonadati</taxon>
        <taxon>Thermodesulfobacteriota</taxon>
        <taxon>Desulfobacteria</taxon>
        <taxon>Desulfobacterales</taxon>
        <taxon>Desulfosarcinaceae</taxon>
        <taxon>Desulfosarcina</taxon>
    </lineage>
</organism>
<reference evidence="3 4" key="1">
    <citation type="submission" date="2019-11" db="EMBL/GenBank/DDBJ databases">
        <title>Comparative genomics of hydrocarbon-degrading Desulfosarcina strains.</title>
        <authorList>
            <person name="Watanabe M."/>
            <person name="Kojima H."/>
            <person name="Fukui M."/>
        </authorList>
    </citation>
    <scope>NUCLEOTIDE SEQUENCE [LARGE SCALE GENOMIC DNA]</scope>
    <source>
        <strain evidence="3 4">28bB2T</strain>
    </source>
</reference>
<evidence type="ECO:0000313" key="3">
    <source>
        <dbReference type="EMBL" id="BBO82761.1"/>
    </source>
</evidence>
<dbReference type="EMBL" id="AP021876">
    <property type="protein sequence ID" value="BBO82761.1"/>
    <property type="molecule type" value="Genomic_DNA"/>
</dbReference>
<feature type="domain" description="Glycosyl transferase family 1" evidence="2">
    <location>
        <begin position="210"/>
        <end position="377"/>
    </location>
</feature>
<gene>
    <name evidence="3" type="ORF">DSCO28_33270</name>
</gene>
<dbReference type="GO" id="GO:0016757">
    <property type="term" value="F:glycosyltransferase activity"/>
    <property type="evidence" value="ECO:0007669"/>
    <property type="project" value="InterPro"/>
</dbReference>
<evidence type="ECO:0000259" key="2">
    <source>
        <dbReference type="Pfam" id="PF00534"/>
    </source>
</evidence>
<dbReference type="Gene3D" id="3.40.50.2000">
    <property type="entry name" value="Glycogen Phosphorylase B"/>
    <property type="match status" value="2"/>
</dbReference>
<dbReference type="PANTHER" id="PTHR46401:SF2">
    <property type="entry name" value="GLYCOSYLTRANSFERASE WBBK-RELATED"/>
    <property type="match status" value="1"/>
</dbReference>
<dbReference type="KEGG" id="dov:DSCO28_33270"/>
<dbReference type="InterPro" id="IPR001296">
    <property type="entry name" value="Glyco_trans_1"/>
</dbReference>
<keyword evidence="1 3" id="KW-0808">Transferase</keyword>
<evidence type="ECO:0000256" key="1">
    <source>
        <dbReference type="ARBA" id="ARBA00022679"/>
    </source>
</evidence>
<sequence>MKDTIVILTYYNYPCHHPVLENVFSKELAKKHKILWLFQGDTSNGKIKIWNNSKVLLCKEIGSNVFGSKFINAILFIENLKNLLFLLIQKKVKIILIRDMPFTAYLVSQLKTFFKFKLFYQCSAPLGDMNIEYYKLGKTIKKYWYFFLGSWYNLFTKRVINISDLVFPISEFHKNKLSKITVNKKLIPLTMGIDHDMFLSKRNIIPFLDELKENNFILTYFGTLNFGRKPQFILNIFSHLKAVILDCKLLLIGQTANSWEKDELKNLCRRMNLTQDVIFTGHIDRVTLIDYIKNSDLTLSPIPPESHYIFSSPTKLYESLGCGVPVVANKEIYEQRKVISDSGGGVLVDYKVDSFCEGIIEILKDNNKRKKMGRLGRDYVISQYSYKHLADKISHFFN</sequence>
<name>A0A5K7ZNI0_9BACT</name>
<dbReference type="RefSeq" id="WP_155323133.1">
    <property type="nucleotide sequence ID" value="NZ_AP021876.1"/>
</dbReference>
<accession>A0A5K7ZNI0</accession>
<protein>
    <submittedName>
        <fullName evidence="3">Glycosyl transferase</fullName>
    </submittedName>
</protein>
<evidence type="ECO:0000313" key="4">
    <source>
        <dbReference type="Proteomes" id="UP000425960"/>
    </source>
</evidence>
<dbReference type="Pfam" id="PF00534">
    <property type="entry name" value="Glycos_transf_1"/>
    <property type="match status" value="1"/>
</dbReference>
<proteinExistence type="predicted"/>
<dbReference type="AlphaFoldDB" id="A0A5K7ZNI0"/>